<feature type="domain" description="Heterokaryon incompatibility" evidence="1">
    <location>
        <begin position="25"/>
        <end position="118"/>
    </location>
</feature>
<evidence type="ECO:0000259" key="1">
    <source>
        <dbReference type="Pfam" id="PF06985"/>
    </source>
</evidence>
<dbReference type="EMBL" id="ML986502">
    <property type="protein sequence ID" value="KAF2274448.1"/>
    <property type="molecule type" value="Genomic_DNA"/>
</dbReference>
<dbReference type="GeneID" id="54553529"/>
<dbReference type="PANTHER" id="PTHR10622">
    <property type="entry name" value="HET DOMAIN-CONTAINING PROTEIN"/>
    <property type="match status" value="1"/>
</dbReference>
<dbReference type="PANTHER" id="PTHR10622:SF13">
    <property type="entry name" value="NACHT DOMAIN-CONTAINING PROTEIN"/>
    <property type="match status" value="1"/>
</dbReference>
<dbReference type="Proteomes" id="UP000800097">
    <property type="component" value="Unassembled WGS sequence"/>
</dbReference>
<name>A0A6A6JEP0_WESOR</name>
<protein>
    <submittedName>
        <fullName evidence="2">HET-domain-containing protein</fullName>
    </submittedName>
</protein>
<keyword evidence="3" id="KW-1185">Reference proteome</keyword>
<gene>
    <name evidence="2" type="ORF">EI97DRAFT_451567</name>
</gene>
<organism evidence="2 3">
    <name type="scientific">Westerdykella ornata</name>
    <dbReference type="NCBI Taxonomy" id="318751"/>
    <lineage>
        <taxon>Eukaryota</taxon>
        <taxon>Fungi</taxon>
        <taxon>Dikarya</taxon>
        <taxon>Ascomycota</taxon>
        <taxon>Pezizomycotina</taxon>
        <taxon>Dothideomycetes</taxon>
        <taxon>Pleosporomycetidae</taxon>
        <taxon>Pleosporales</taxon>
        <taxon>Sporormiaceae</taxon>
        <taxon>Westerdykella</taxon>
    </lineage>
</organism>
<reference evidence="2" key="1">
    <citation type="journal article" date="2020" name="Stud. Mycol.">
        <title>101 Dothideomycetes genomes: a test case for predicting lifestyles and emergence of pathogens.</title>
        <authorList>
            <person name="Haridas S."/>
            <person name="Albert R."/>
            <person name="Binder M."/>
            <person name="Bloem J."/>
            <person name="Labutti K."/>
            <person name="Salamov A."/>
            <person name="Andreopoulos B."/>
            <person name="Baker S."/>
            <person name="Barry K."/>
            <person name="Bills G."/>
            <person name="Bluhm B."/>
            <person name="Cannon C."/>
            <person name="Castanera R."/>
            <person name="Culley D."/>
            <person name="Daum C."/>
            <person name="Ezra D."/>
            <person name="Gonzalez J."/>
            <person name="Henrissat B."/>
            <person name="Kuo A."/>
            <person name="Liang C."/>
            <person name="Lipzen A."/>
            <person name="Lutzoni F."/>
            <person name="Magnuson J."/>
            <person name="Mondo S."/>
            <person name="Nolan M."/>
            <person name="Ohm R."/>
            <person name="Pangilinan J."/>
            <person name="Park H.-J."/>
            <person name="Ramirez L."/>
            <person name="Alfaro M."/>
            <person name="Sun H."/>
            <person name="Tritt A."/>
            <person name="Yoshinaga Y."/>
            <person name="Zwiers L.-H."/>
            <person name="Turgeon B."/>
            <person name="Goodwin S."/>
            <person name="Spatafora J."/>
            <person name="Crous P."/>
            <person name="Grigoriev I."/>
        </authorList>
    </citation>
    <scope>NUCLEOTIDE SEQUENCE</scope>
    <source>
        <strain evidence="2">CBS 379.55</strain>
    </source>
</reference>
<dbReference type="RefSeq" id="XP_033651987.1">
    <property type="nucleotide sequence ID" value="XM_033800354.1"/>
</dbReference>
<dbReference type="OrthoDB" id="674604at2759"/>
<accession>A0A6A6JEP0</accession>
<dbReference type="Pfam" id="PF06985">
    <property type="entry name" value="HET"/>
    <property type="match status" value="1"/>
</dbReference>
<evidence type="ECO:0000313" key="2">
    <source>
        <dbReference type="EMBL" id="KAF2274448.1"/>
    </source>
</evidence>
<evidence type="ECO:0000313" key="3">
    <source>
        <dbReference type="Proteomes" id="UP000800097"/>
    </source>
</evidence>
<proteinExistence type="predicted"/>
<dbReference type="InterPro" id="IPR010730">
    <property type="entry name" value="HET"/>
</dbReference>
<sequence length="252" mass="28919">MRLLRLEADGFFRLKEHIGRDIPPYAILSHTWGPDQEELTIQDVLEGGGKSKSEYRKLTFCGKQAAKDSLEWFWLDTCCIDKSSSAELTEAINSMFRWYANAAKCYVYLSDVSVDSAKGKGQLPRATWVPSFQRSRWFTRGWTLQELLAPKSVEFYSAEGEYLGDRKSLVQEIQTITGINSKALEGSPLSHFSVEERMSWAANRDTKREEDAAYCLWGIFGVFMPAIYGEGNNAFKRLQKEIEEWPTWTFCQ</sequence>
<dbReference type="AlphaFoldDB" id="A0A6A6JEP0"/>